<reference evidence="4 5" key="1">
    <citation type="submission" date="2018-10" db="EMBL/GenBank/DDBJ databases">
        <title>Phylogenomics of Brevibacillus.</title>
        <authorList>
            <person name="Dunlap C."/>
        </authorList>
    </citation>
    <scope>NUCLEOTIDE SEQUENCE [LARGE SCALE GENOMIC DNA]</scope>
    <source>
        <strain evidence="4 5">JCM 12215</strain>
    </source>
</reference>
<feature type="chain" id="PRO_5018128172" evidence="2">
    <location>
        <begin position="27"/>
        <end position="761"/>
    </location>
</feature>
<accession>A0A3M8C0W4</accession>
<dbReference type="InterPro" id="IPR001119">
    <property type="entry name" value="SLH_dom"/>
</dbReference>
<evidence type="ECO:0000259" key="3">
    <source>
        <dbReference type="PROSITE" id="PS51272"/>
    </source>
</evidence>
<keyword evidence="5" id="KW-1185">Reference proteome</keyword>
<feature type="signal peptide" evidence="2">
    <location>
        <begin position="1"/>
        <end position="26"/>
    </location>
</feature>
<feature type="domain" description="SLH" evidence="3">
    <location>
        <begin position="632"/>
        <end position="694"/>
    </location>
</feature>
<proteinExistence type="predicted"/>
<dbReference type="EMBL" id="RHHR01000040">
    <property type="protein sequence ID" value="RNB69017.1"/>
    <property type="molecule type" value="Genomic_DNA"/>
</dbReference>
<keyword evidence="2" id="KW-0732">Signal</keyword>
<dbReference type="OrthoDB" id="2473368at2"/>
<evidence type="ECO:0000256" key="2">
    <source>
        <dbReference type="SAM" id="SignalP"/>
    </source>
</evidence>
<feature type="domain" description="SLH" evidence="3">
    <location>
        <begin position="695"/>
        <end position="757"/>
    </location>
</feature>
<evidence type="ECO:0000313" key="4">
    <source>
        <dbReference type="EMBL" id="RNB69017.1"/>
    </source>
</evidence>
<evidence type="ECO:0000313" key="5">
    <source>
        <dbReference type="Proteomes" id="UP000282028"/>
    </source>
</evidence>
<dbReference type="Pfam" id="PF00395">
    <property type="entry name" value="SLH"/>
    <property type="match status" value="2"/>
</dbReference>
<protein>
    <submittedName>
        <fullName evidence="4">S-layer protein</fullName>
    </submittedName>
</protein>
<name>A0A3M8C0W4_9BACL</name>
<dbReference type="RefSeq" id="WP_122910608.1">
    <property type="nucleotide sequence ID" value="NZ_CBCSBE010000026.1"/>
</dbReference>
<dbReference type="InterPro" id="IPR032599">
    <property type="entry name" value="YcdB/YcdC_rep_domain"/>
</dbReference>
<dbReference type="Pfam" id="PF16244">
    <property type="entry name" value="DUF4901"/>
    <property type="match status" value="2"/>
</dbReference>
<feature type="region of interest" description="Disordered" evidence="1">
    <location>
        <begin position="290"/>
        <end position="309"/>
    </location>
</feature>
<dbReference type="Proteomes" id="UP000282028">
    <property type="component" value="Unassembled WGS sequence"/>
</dbReference>
<organism evidence="4 5">
    <name type="scientific">Brevibacillus invocatus</name>
    <dbReference type="NCBI Taxonomy" id="173959"/>
    <lineage>
        <taxon>Bacteria</taxon>
        <taxon>Bacillati</taxon>
        <taxon>Bacillota</taxon>
        <taxon>Bacilli</taxon>
        <taxon>Bacillales</taxon>
        <taxon>Paenibacillaceae</taxon>
        <taxon>Brevibacillus</taxon>
    </lineage>
</organism>
<comment type="caution">
    <text evidence="4">The sequence shown here is derived from an EMBL/GenBank/DDBJ whole genome shotgun (WGS) entry which is preliminary data.</text>
</comment>
<dbReference type="PROSITE" id="PS51272">
    <property type="entry name" value="SLH"/>
    <property type="match status" value="2"/>
</dbReference>
<dbReference type="AlphaFoldDB" id="A0A3M8C0W4"/>
<evidence type="ECO:0000256" key="1">
    <source>
        <dbReference type="SAM" id="MobiDB-lite"/>
    </source>
</evidence>
<sequence>MKPFLYRSSAILLTTSLLLPVASAHANTIAANKAVSVSAQGNLAALAASKDAKLSKDAALAIANRIVPSQGLELKSVSFRSPDSWRNFPEWSFSWEKKVPDKNEVQTYYSVSIHANTGELTSYSYHDQENANLPYAKRISYDEARKQAESFLATYNAGKAAQTKLYLRSAPTPKTPLYANSTYSFSFARVVDGIWFIENSAEVSVNSAGKVVGYSLMWNDDIQFHKPSSPISEDEAKELLKEETKPSLAYVIPWEAQGEMREKPVLAYTNPFQFVIDAKDGTALNQLLAPRSEASDPEPVSAKSLSARHKGKALSQEEAIRMASQTFNLSGYELRSAQYSESEYRGNRPVWDLSYEKKGSQDYDYAHVSIDAATGDIYSYSKRPNKPLAKDGTTRKLDTDALKEQAMDSIRKWTPTTAHEFYWNEHSAANVRPGDSSEQTLVFQRYVGDVLAASGSASVTFDAQTGEIVSYHAEIGKEKYPSQPPKHLSADKAADAWWDEAEIEAVYVMEQLSPEDQKKIQTQPSYIPKREAKLVYRASATLFDEPYFFDAVSGDWRSQSTGKTVALHRAAPSDLEGHPAAKELLLMYEYDALSLIDGKIVPEKTITRGEMIEMLMISINQGRFFPVYSAERKASFSDVSNQSRYFAAVESAVDRGLLDKQSSKLNPDEAITREELADMIVRALGYHNLAQYSEMFQSDLSDIANSKKRGSIVIATTLGIIPTDKQKFQPAASVSRADAAISFSRFLEKRSEQDTKPILYR</sequence>
<gene>
    <name evidence="4" type="ORF">EDM52_19430</name>
</gene>